<evidence type="ECO:0000313" key="2">
    <source>
        <dbReference type="Proteomes" id="UP000017862"/>
    </source>
</evidence>
<dbReference type="Gene3D" id="3.90.320.10">
    <property type="match status" value="1"/>
</dbReference>
<reference evidence="1 2" key="1">
    <citation type="journal article" date="2014" name="Mol. Plant Microbe Interact.">
        <title>The complete genome sequence of Candidatus Liberibacter americanus, associated with citrus Huanglongbing.</title>
        <authorList>
            <person name="Wulff N.A."/>
            <person name="Zhang S."/>
            <person name="Setubal J.C."/>
            <person name="Almeida N.F."/>
            <person name="Martins E.C."/>
            <person name="Harakava R."/>
            <person name="Kumar D."/>
            <person name="Rangel L.T."/>
            <person name="Foissac X."/>
            <person name="Bove J."/>
            <person name="Gabriel D.W."/>
        </authorList>
    </citation>
    <scope>NUCLEOTIDE SEQUENCE [LARGE SCALE GENOMIC DNA]</scope>
    <source>
        <strain evidence="1 2">Sao Paulo</strain>
    </source>
</reference>
<dbReference type="Proteomes" id="UP000017862">
    <property type="component" value="Chromosome"/>
</dbReference>
<gene>
    <name evidence="1" type="ORF">lam_693</name>
</gene>
<dbReference type="KEGG" id="lar:lam_693"/>
<dbReference type="EMBL" id="CP006604">
    <property type="protein sequence ID" value="AHA28039.1"/>
    <property type="molecule type" value="Genomic_DNA"/>
</dbReference>
<evidence type="ECO:0000313" key="1">
    <source>
        <dbReference type="EMBL" id="AHA28039.1"/>
    </source>
</evidence>
<proteinExistence type="predicted"/>
<protein>
    <submittedName>
        <fullName evidence="1">Phage protein</fullName>
    </submittedName>
</protein>
<dbReference type="PATRIC" id="fig|1261131.3.peg.664"/>
<organism evidence="1 2">
    <name type="scientific">Candidatus Liberibacter americanus str. Sao Paulo</name>
    <dbReference type="NCBI Taxonomy" id="1261131"/>
    <lineage>
        <taxon>Bacteria</taxon>
        <taxon>Pseudomonadati</taxon>
        <taxon>Pseudomonadota</taxon>
        <taxon>Alphaproteobacteria</taxon>
        <taxon>Hyphomicrobiales</taxon>
        <taxon>Rhizobiaceae</taxon>
        <taxon>Liberibacter</taxon>
    </lineage>
</organism>
<keyword evidence="2" id="KW-1185">Reference proteome</keyword>
<name>U6B4P3_9HYPH</name>
<accession>U6B4P3</accession>
<dbReference type="InterPro" id="IPR011604">
    <property type="entry name" value="PDDEXK-like_dom_sf"/>
</dbReference>
<sequence length="359" mass="40264">MESKYPDTSSVYAQEGTVAHSILEECLKNNCDAKEFKGQKRVIEDSTFEVNSEMVSSVQLCLDYVRSFDGSITTETTFSLEAVTGETSGQGTVDVVIDCGDVWHIVDLKYGAGVAVEAQDNQQLILYALGVLDAWSTFCGEPSKVVLTIVQPRVRGQDPIKTWEVTPDELHKRQKLFFESGQEALAIKKSNVIPYTAYQPSEKVCRFCKAKARCPALARTAVLATNQPLNNYELSKALDTLPLVEMYIKAVRHEAFRALNAGETIPDYTLKEGRKGNRTYRDEQEAKELLGRLFGDKAFRNVLISPAEMDKLVRVEDLSDEDRSKLEQLVIRPEGKQQVTRYETENLKIANISEFNKVA</sequence>
<dbReference type="InterPro" id="IPR021229">
    <property type="entry name" value="DUF2800"/>
</dbReference>
<dbReference type="Pfam" id="PF10926">
    <property type="entry name" value="DUF2800"/>
    <property type="match status" value="1"/>
</dbReference>
<dbReference type="HOGENOM" id="CLU_043122_1_1_5"/>
<dbReference type="AlphaFoldDB" id="U6B4P3"/>